<dbReference type="AlphaFoldDB" id="A0A4R6HZB6"/>
<gene>
    <name evidence="1" type="ORF">DFO68_1036</name>
</gene>
<reference evidence="1 2" key="1">
    <citation type="submission" date="2019-03" db="EMBL/GenBank/DDBJ databases">
        <title>Freshwater and sediment microbial communities from various areas in North America, analyzing microbe dynamics in response to fracking.</title>
        <authorList>
            <person name="Lamendella R."/>
        </authorList>
    </citation>
    <scope>NUCLEOTIDE SEQUENCE [LARGE SCALE GENOMIC DNA]</scope>
    <source>
        <strain evidence="1 2">1_TX</strain>
    </source>
</reference>
<dbReference type="RefSeq" id="WP_133481980.1">
    <property type="nucleotide sequence ID" value="NZ_SNWH01000003.1"/>
</dbReference>
<proteinExistence type="predicted"/>
<sequence>MKRDLEKRLEALEREATERCVLWIGPPEGALAGWEVVPMAKGGAAHVWRDGGESDEDLQARAALEANRHQGVVVVFGMDANGVTR</sequence>
<comment type="caution">
    <text evidence="1">The sequence shown here is derived from an EMBL/GenBank/DDBJ whole genome shotgun (WGS) entry which is preliminary data.</text>
</comment>
<organism evidence="1 2">
    <name type="scientific">Halomonas ventosae</name>
    <dbReference type="NCBI Taxonomy" id="229007"/>
    <lineage>
        <taxon>Bacteria</taxon>
        <taxon>Pseudomonadati</taxon>
        <taxon>Pseudomonadota</taxon>
        <taxon>Gammaproteobacteria</taxon>
        <taxon>Oceanospirillales</taxon>
        <taxon>Halomonadaceae</taxon>
        <taxon>Halomonas</taxon>
    </lineage>
</organism>
<dbReference type="OrthoDB" id="9934775at2"/>
<evidence type="ECO:0000313" key="2">
    <source>
        <dbReference type="Proteomes" id="UP000295150"/>
    </source>
</evidence>
<evidence type="ECO:0000313" key="1">
    <source>
        <dbReference type="EMBL" id="TDO13785.1"/>
    </source>
</evidence>
<accession>A0A4R6HZB6</accession>
<dbReference type="EMBL" id="SNWH01000003">
    <property type="protein sequence ID" value="TDO13785.1"/>
    <property type="molecule type" value="Genomic_DNA"/>
</dbReference>
<keyword evidence="2" id="KW-1185">Reference proteome</keyword>
<name>A0A4R6HZB6_9GAMM</name>
<protein>
    <submittedName>
        <fullName evidence="1">Uncharacterized protein</fullName>
    </submittedName>
</protein>
<dbReference type="Proteomes" id="UP000295150">
    <property type="component" value="Unassembled WGS sequence"/>
</dbReference>